<feature type="domain" description="Nudix hydrolase" evidence="4">
    <location>
        <begin position="547"/>
        <end position="676"/>
    </location>
</feature>
<evidence type="ECO:0000256" key="1">
    <source>
        <dbReference type="ARBA" id="ARBA00022737"/>
    </source>
</evidence>
<dbReference type="PROSITE" id="PS50297">
    <property type="entry name" value="ANK_REP_REGION"/>
    <property type="match status" value="2"/>
</dbReference>
<dbReference type="PRINTS" id="PR01415">
    <property type="entry name" value="ANKYRIN"/>
</dbReference>
<dbReference type="PROSITE" id="PS51462">
    <property type="entry name" value="NUDIX"/>
    <property type="match status" value="1"/>
</dbReference>
<dbReference type="EMBL" id="MN740306">
    <property type="protein sequence ID" value="QHT99156.1"/>
    <property type="molecule type" value="Genomic_DNA"/>
</dbReference>
<dbReference type="InterPro" id="IPR015797">
    <property type="entry name" value="NUDIX_hydrolase-like_dom_sf"/>
</dbReference>
<proteinExistence type="predicted"/>
<evidence type="ECO:0000313" key="5">
    <source>
        <dbReference type="EMBL" id="QHT99156.1"/>
    </source>
</evidence>
<feature type="compositionally biased region" description="Basic and acidic residues" evidence="3">
    <location>
        <begin position="136"/>
        <end position="156"/>
    </location>
</feature>
<reference evidence="5" key="1">
    <citation type="journal article" date="2020" name="Nature">
        <title>Giant virus diversity and host interactions through global metagenomics.</title>
        <authorList>
            <person name="Schulz F."/>
            <person name="Roux S."/>
            <person name="Paez-Espino D."/>
            <person name="Jungbluth S."/>
            <person name="Walsh D.A."/>
            <person name="Denef V.J."/>
            <person name="McMahon K.D."/>
            <person name="Konstantinidis K.T."/>
            <person name="Eloe-Fadrosh E.A."/>
            <person name="Kyrpides N.C."/>
            <person name="Woyke T."/>
        </authorList>
    </citation>
    <scope>NUCLEOTIDE SEQUENCE</scope>
    <source>
        <strain evidence="5">GVMAG-M-3300025699-48</strain>
    </source>
</reference>
<evidence type="ECO:0000256" key="2">
    <source>
        <dbReference type="ARBA" id="ARBA00023043"/>
    </source>
</evidence>
<sequence length="684" mass="77939">MPVRLVSGKTKRKRGGNGGLSGMTVFQPPTYDDLVIANEIAERRYKDILQKTAHDFNTASEEYDKYVKQETGSTEAKHVDENENPNKNTKIAAAEKKINTKMDALNLERETAKTQYKEERKRIENEILRIRQDDKRAKEQAEIEERNRKTAMENMKKNKGTYLSPYLPTDGDVLVNQTESPQSSRNTAHTNLRKHYEQKCEMGFPPGFGGKRKTRKSKKSNKRRRKTRSKRQRGGMDFDIPKSKADVDDILPGKKDYILPNGESLRSILMRKKSPYVTQQPTENWTGKEKRANQRSKFMIDKLIWASANGDTEKLNEALNNGVDVNANSSEFPYGWTALHHATENGHSEIAKMLLDAGADVNATVEEREYTPHDDNSDGYQYDGMPVNRQAFFNNRIEILKMLLEKGVDVNTTIDNVNNTFLHFASLRGNIDMVKMLLDAGADVNAKNDDGETAIDLAKSEWQTPTMELLEKAISHQNLRDIREAVRSGETDMPASGQRIFSWAPGQGPNPGDFLGGKRKTRKSKKSKRKIRKTRSKKQRGGMYRNTSRPIACGVMYNDEGKILMAKRKANNPNYPSKWEFPGGKKEHGETIFECLKREWKEEMNLLIDISLRPLGSMKCGRNICQFLVGKILDEDELELKEVAEVKYLTENEILELDDDLLLDKNDKLVIRKLINEGGVNSIL</sequence>
<dbReference type="Gene3D" id="3.90.79.10">
    <property type="entry name" value="Nucleoside Triphosphate Pyrophosphohydrolase"/>
    <property type="match status" value="1"/>
</dbReference>
<dbReference type="Pfam" id="PF00293">
    <property type="entry name" value="NUDIX"/>
    <property type="match status" value="1"/>
</dbReference>
<feature type="region of interest" description="Disordered" evidence="3">
    <location>
        <begin position="196"/>
        <end position="241"/>
    </location>
</feature>
<dbReference type="InterPro" id="IPR000086">
    <property type="entry name" value="NUDIX_hydrolase_dom"/>
</dbReference>
<dbReference type="PROSITE" id="PS50088">
    <property type="entry name" value="ANK_REPEAT"/>
    <property type="match status" value="2"/>
</dbReference>
<protein>
    <recommendedName>
        <fullName evidence="4">Nudix hydrolase domain-containing protein</fullName>
    </recommendedName>
</protein>
<evidence type="ECO:0000259" key="4">
    <source>
        <dbReference type="PROSITE" id="PS51462"/>
    </source>
</evidence>
<keyword evidence="1" id="KW-0677">Repeat</keyword>
<dbReference type="Gene3D" id="1.25.40.20">
    <property type="entry name" value="Ankyrin repeat-containing domain"/>
    <property type="match status" value="2"/>
</dbReference>
<name>A0A6C0J3F5_9ZZZZ</name>
<feature type="region of interest" description="Disordered" evidence="3">
    <location>
        <begin position="136"/>
        <end position="165"/>
    </location>
</feature>
<feature type="region of interest" description="Disordered" evidence="3">
    <location>
        <begin position="1"/>
        <end position="24"/>
    </location>
</feature>
<keyword evidence="2" id="KW-0040">ANK repeat</keyword>
<organism evidence="5">
    <name type="scientific">viral metagenome</name>
    <dbReference type="NCBI Taxonomy" id="1070528"/>
    <lineage>
        <taxon>unclassified sequences</taxon>
        <taxon>metagenomes</taxon>
        <taxon>organismal metagenomes</taxon>
    </lineage>
</organism>
<dbReference type="SUPFAM" id="SSF48403">
    <property type="entry name" value="Ankyrin repeat"/>
    <property type="match status" value="1"/>
</dbReference>
<dbReference type="InterPro" id="IPR036770">
    <property type="entry name" value="Ankyrin_rpt-contain_sf"/>
</dbReference>
<dbReference type="AlphaFoldDB" id="A0A6C0J3F5"/>
<feature type="compositionally biased region" description="Basic residues" evidence="3">
    <location>
        <begin position="517"/>
        <end position="540"/>
    </location>
</feature>
<evidence type="ECO:0000256" key="3">
    <source>
        <dbReference type="SAM" id="MobiDB-lite"/>
    </source>
</evidence>
<accession>A0A6C0J3F5</accession>
<feature type="region of interest" description="Disordered" evidence="3">
    <location>
        <begin position="489"/>
        <end position="545"/>
    </location>
</feature>
<dbReference type="InterPro" id="IPR002110">
    <property type="entry name" value="Ankyrin_rpt"/>
</dbReference>
<dbReference type="Pfam" id="PF13637">
    <property type="entry name" value="Ank_4"/>
    <property type="match status" value="1"/>
</dbReference>
<dbReference type="SMART" id="SM00248">
    <property type="entry name" value="ANK"/>
    <property type="match status" value="4"/>
</dbReference>
<feature type="compositionally biased region" description="Basic residues" evidence="3">
    <location>
        <begin position="210"/>
        <end position="233"/>
    </location>
</feature>
<dbReference type="SUPFAM" id="SSF55811">
    <property type="entry name" value="Nudix"/>
    <property type="match status" value="1"/>
</dbReference>
<dbReference type="Pfam" id="PF12796">
    <property type="entry name" value="Ank_2"/>
    <property type="match status" value="1"/>
</dbReference>
<dbReference type="PANTHER" id="PTHR24171">
    <property type="entry name" value="ANKYRIN REPEAT DOMAIN-CONTAINING PROTEIN 39-RELATED"/>
    <property type="match status" value="1"/>
</dbReference>